<gene>
    <name evidence="1" type="ORF">VTL71DRAFT_1869</name>
</gene>
<sequence length="70" mass="8255">MRGLRQSLIEHERIHWLEKRSRRTDAKHVCFKVLSDVDCALSMLCTDVPHQCSFILRSSFHYKLDLSGRP</sequence>
<name>A0ABR4CE16_9HELO</name>
<dbReference type="EMBL" id="JAZHXI010000010">
    <property type="protein sequence ID" value="KAL2067444.1"/>
    <property type="molecule type" value="Genomic_DNA"/>
</dbReference>
<organism evidence="1 2">
    <name type="scientific">Oculimacula yallundae</name>
    <dbReference type="NCBI Taxonomy" id="86028"/>
    <lineage>
        <taxon>Eukaryota</taxon>
        <taxon>Fungi</taxon>
        <taxon>Dikarya</taxon>
        <taxon>Ascomycota</taxon>
        <taxon>Pezizomycotina</taxon>
        <taxon>Leotiomycetes</taxon>
        <taxon>Helotiales</taxon>
        <taxon>Ploettnerulaceae</taxon>
        <taxon>Oculimacula</taxon>
    </lineage>
</organism>
<proteinExistence type="predicted"/>
<accession>A0ABR4CE16</accession>
<evidence type="ECO:0000313" key="1">
    <source>
        <dbReference type="EMBL" id="KAL2067444.1"/>
    </source>
</evidence>
<dbReference type="Proteomes" id="UP001595075">
    <property type="component" value="Unassembled WGS sequence"/>
</dbReference>
<keyword evidence="2" id="KW-1185">Reference proteome</keyword>
<protein>
    <submittedName>
        <fullName evidence="1">Uncharacterized protein</fullName>
    </submittedName>
</protein>
<evidence type="ECO:0000313" key="2">
    <source>
        <dbReference type="Proteomes" id="UP001595075"/>
    </source>
</evidence>
<reference evidence="1 2" key="1">
    <citation type="journal article" date="2024" name="Commun. Biol.">
        <title>Comparative genomic analysis of thermophilic fungi reveals convergent evolutionary adaptations and gene losses.</title>
        <authorList>
            <person name="Steindorff A.S."/>
            <person name="Aguilar-Pontes M.V."/>
            <person name="Robinson A.J."/>
            <person name="Andreopoulos B."/>
            <person name="LaButti K."/>
            <person name="Kuo A."/>
            <person name="Mondo S."/>
            <person name="Riley R."/>
            <person name="Otillar R."/>
            <person name="Haridas S."/>
            <person name="Lipzen A."/>
            <person name="Grimwood J."/>
            <person name="Schmutz J."/>
            <person name="Clum A."/>
            <person name="Reid I.D."/>
            <person name="Moisan M.C."/>
            <person name="Butler G."/>
            <person name="Nguyen T.T.M."/>
            <person name="Dewar K."/>
            <person name="Conant G."/>
            <person name="Drula E."/>
            <person name="Henrissat B."/>
            <person name="Hansel C."/>
            <person name="Singer S."/>
            <person name="Hutchinson M.I."/>
            <person name="de Vries R.P."/>
            <person name="Natvig D.O."/>
            <person name="Powell A.J."/>
            <person name="Tsang A."/>
            <person name="Grigoriev I.V."/>
        </authorList>
    </citation>
    <scope>NUCLEOTIDE SEQUENCE [LARGE SCALE GENOMIC DNA]</scope>
    <source>
        <strain evidence="1 2">CBS 494.80</strain>
    </source>
</reference>
<comment type="caution">
    <text evidence="1">The sequence shown here is derived from an EMBL/GenBank/DDBJ whole genome shotgun (WGS) entry which is preliminary data.</text>
</comment>